<dbReference type="VEuPathDB" id="FungiDB:CH63R_12355"/>
<feature type="domain" description="Carrier" evidence="1">
    <location>
        <begin position="27"/>
        <end position="88"/>
    </location>
</feature>
<dbReference type="EMBL" id="CACQ02005577">
    <property type="protein sequence ID" value="CCF42692.1"/>
    <property type="molecule type" value="Genomic_DNA"/>
</dbReference>
<reference evidence="3" key="1">
    <citation type="journal article" date="2012" name="Nat. Genet.">
        <title>Lifestyle transitions in plant pathogenic Colletotrichum fungi deciphered by genome and transcriptome analyses.</title>
        <authorList>
            <person name="O'Connell R.J."/>
            <person name="Thon M.R."/>
            <person name="Hacquard S."/>
            <person name="Amyotte S.G."/>
            <person name="Kleemann J."/>
            <person name="Torres M.F."/>
            <person name="Damm U."/>
            <person name="Buiate E.A."/>
            <person name="Epstein L."/>
            <person name="Alkan N."/>
            <person name="Altmueller J."/>
            <person name="Alvarado-Balderrama L."/>
            <person name="Bauser C.A."/>
            <person name="Becker C."/>
            <person name="Birren B.W."/>
            <person name="Chen Z."/>
            <person name="Choi J."/>
            <person name="Crouch J.A."/>
            <person name="Duvick J.P."/>
            <person name="Farman M.A."/>
            <person name="Gan P."/>
            <person name="Heiman D."/>
            <person name="Henrissat B."/>
            <person name="Howard R.J."/>
            <person name="Kabbage M."/>
            <person name="Koch C."/>
            <person name="Kracher B."/>
            <person name="Kubo Y."/>
            <person name="Law A.D."/>
            <person name="Lebrun M.-H."/>
            <person name="Lee Y.-H."/>
            <person name="Miyara I."/>
            <person name="Moore N."/>
            <person name="Neumann U."/>
            <person name="Nordstroem K."/>
            <person name="Panaccione D.G."/>
            <person name="Panstruga R."/>
            <person name="Place M."/>
            <person name="Proctor R.H."/>
            <person name="Prusky D."/>
            <person name="Rech G."/>
            <person name="Reinhardt R."/>
            <person name="Rollins J.A."/>
            <person name="Rounsley S."/>
            <person name="Schardl C.L."/>
            <person name="Schwartz D.C."/>
            <person name="Shenoy N."/>
            <person name="Shirasu K."/>
            <person name="Sikhakolli U.R."/>
            <person name="Stueber K."/>
            <person name="Sukno S.A."/>
            <person name="Sweigard J.A."/>
            <person name="Takano Y."/>
            <person name="Takahara H."/>
            <person name="Trail F."/>
            <person name="van der Does H.C."/>
            <person name="Voll L.M."/>
            <person name="Will I."/>
            <person name="Young S."/>
            <person name="Zeng Q."/>
            <person name="Zhang J."/>
            <person name="Zhou S."/>
            <person name="Dickman M.B."/>
            <person name="Schulze-Lefert P."/>
            <person name="Ver Loren van Themaat E."/>
            <person name="Ma L.-J."/>
            <person name="Vaillancourt L.J."/>
        </authorList>
    </citation>
    <scope>NUCLEOTIDE SEQUENCE [LARGE SCALE GENOMIC DNA]</scope>
    <source>
        <strain evidence="3">IMI 349063</strain>
    </source>
</reference>
<dbReference type="HOGENOM" id="CLU_1777310_0_0_1"/>
<dbReference type="Gene3D" id="1.10.1200.10">
    <property type="entry name" value="ACP-like"/>
    <property type="match status" value="1"/>
</dbReference>
<name>H1VR36_COLHI</name>
<evidence type="ECO:0000259" key="1">
    <source>
        <dbReference type="Pfam" id="PF00550"/>
    </source>
</evidence>
<organism evidence="2 3">
    <name type="scientific">Colletotrichum higginsianum (strain IMI 349063)</name>
    <name type="common">Crucifer anthracnose fungus</name>
    <dbReference type="NCBI Taxonomy" id="759273"/>
    <lineage>
        <taxon>Eukaryota</taxon>
        <taxon>Fungi</taxon>
        <taxon>Dikarya</taxon>
        <taxon>Ascomycota</taxon>
        <taxon>Pezizomycotina</taxon>
        <taxon>Sordariomycetes</taxon>
        <taxon>Hypocreomycetidae</taxon>
        <taxon>Glomerellales</taxon>
        <taxon>Glomerellaceae</taxon>
        <taxon>Colletotrichum</taxon>
        <taxon>Colletotrichum destructivum species complex</taxon>
    </lineage>
</organism>
<gene>
    <name evidence="2" type="ORF">CH063_12618</name>
</gene>
<dbReference type="STRING" id="759273.H1VR36"/>
<dbReference type="Proteomes" id="UP000007174">
    <property type="component" value="Unassembled WGS sequence"/>
</dbReference>
<dbReference type="eggNOG" id="KOG1178">
    <property type="taxonomic scope" value="Eukaryota"/>
</dbReference>
<dbReference type="SUPFAM" id="SSF47336">
    <property type="entry name" value="ACP-like"/>
    <property type="match status" value="1"/>
</dbReference>
<dbReference type="InterPro" id="IPR036736">
    <property type="entry name" value="ACP-like_sf"/>
</dbReference>
<dbReference type="AlphaFoldDB" id="H1VR36"/>
<dbReference type="InterPro" id="IPR009081">
    <property type="entry name" value="PP-bd_ACP"/>
</dbReference>
<evidence type="ECO:0000313" key="2">
    <source>
        <dbReference type="EMBL" id="CCF42692.1"/>
    </source>
</evidence>
<proteinExistence type="predicted"/>
<accession>H1VR36</accession>
<protein>
    <recommendedName>
        <fullName evidence="1">Carrier domain-containing protein</fullName>
    </recommendedName>
</protein>
<evidence type="ECO:0000313" key="3">
    <source>
        <dbReference type="Proteomes" id="UP000007174"/>
    </source>
</evidence>
<dbReference type="Pfam" id="PF00550">
    <property type="entry name" value="PP-binding"/>
    <property type="match status" value="1"/>
</dbReference>
<sequence>MANSVSPKHLPRIDTSMVSFHTESVEDRLISAAASVLNLPKNSIELFDSFCDLGGDRPSAVALKKRCMSLGLGVRTSDILRCHTLAELQTCITPLVVEVQTSQETTTTTKERLLNNISFSINNIVVIININIKVDSNDNNIVVLPS</sequence>